<evidence type="ECO:0000256" key="3">
    <source>
        <dbReference type="ARBA" id="ARBA00022692"/>
    </source>
</evidence>
<dbReference type="PANTHER" id="PTHR23505:SF52">
    <property type="entry name" value="MAJOR FACILITATOR SUPERFAMILY PROTEIN"/>
    <property type="match status" value="1"/>
</dbReference>
<evidence type="ECO:0000256" key="1">
    <source>
        <dbReference type="ARBA" id="ARBA00004651"/>
    </source>
</evidence>
<dbReference type="Proteomes" id="UP000657385">
    <property type="component" value="Unassembled WGS sequence"/>
</dbReference>
<feature type="transmembrane region" description="Helical" evidence="6">
    <location>
        <begin position="55"/>
        <end position="80"/>
    </location>
</feature>
<feature type="transmembrane region" description="Helical" evidence="6">
    <location>
        <begin position="400"/>
        <end position="420"/>
    </location>
</feature>
<dbReference type="InterPro" id="IPR011701">
    <property type="entry name" value="MFS"/>
</dbReference>
<feature type="transmembrane region" description="Helical" evidence="6">
    <location>
        <begin position="150"/>
        <end position="169"/>
    </location>
</feature>
<gene>
    <name evidence="8" type="ORF">I2501_13510</name>
</gene>
<accession>A0A931B719</accession>
<protein>
    <submittedName>
        <fullName evidence="8">MFS transporter</fullName>
    </submittedName>
</protein>
<keyword evidence="9" id="KW-1185">Reference proteome</keyword>
<feature type="transmembrane region" description="Helical" evidence="6">
    <location>
        <begin position="274"/>
        <end position="295"/>
    </location>
</feature>
<dbReference type="RefSeq" id="WP_196194220.1">
    <property type="nucleotide sequence ID" value="NZ_JADPRT010000005.1"/>
</dbReference>
<keyword evidence="5 6" id="KW-0472">Membrane</keyword>
<feature type="transmembrane region" description="Helical" evidence="6">
    <location>
        <begin position="307"/>
        <end position="326"/>
    </location>
</feature>
<sequence>MADERTALAAAPATAKAAARPGSWRQLALLSGLISMDSSESSVVSVLFPALRSALGLPLSALGALVAAGKVAGMVTGPLWVMLAQRMSRKTVLVVSSGLWGLWSVAAGLAQNYVQLLVLATVASAGFAGGSVLVNGILADMFDDTRRGRAAGYLYAGVAVLLAVVSPVLGLLSRVHDGWRYGFFTSGGVTVLFGVLVAAFFRDPGVGAAEQVGEDRRRFGGTTLTWPVVRELLGSSTIRLILVQRLFNTQLALLSFGVVYLVDVFHFSNAESSLVSAPASLCYLAGTAIGGVVVDRAQRRLPDTGRLLTWQLATVGWGLVALLATQVAWPSIGWYVLLFCGVGVLQGFNPGCNRPILMAVARPETRSAAFALMLSAESAGWALSTLAIGYAGSAFGLRTAVLWLIVVLTFANGLFMTTIYRPLRREARAMRAATDETCAPLHSTATEQP</sequence>
<dbReference type="SUPFAM" id="SSF103473">
    <property type="entry name" value="MFS general substrate transporter"/>
    <property type="match status" value="1"/>
</dbReference>
<dbReference type="InterPro" id="IPR036259">
    <property type="entry name" value="MFS_trans_sf"/>
</dbReference>
<reference evidence="8" key="1">
    <citation type="submission" date="2020-11" db="EMBL/GenBank/DDBJ databases">
        <title>Isolation and identification of active actinomycetes.</title>
        <authorList>
            <person name="Yu B."/>
        </authorList>
    </citation>
    <scope>NUCLEOTIDE SEQUENCE</scope>
    <source>
        <strain evidence="8">NEAU-YB345</strain>
    </source>
</reference>
<dbReference type="Gene3D" id="1.20.1250.20">
    <property type="entry name" value="MFS general substrate transporter like domains"/>
    <property type="match status" value="2"/>
</dbReference>
<evidence type="ECO:0000256" key="4">
    <source>
        <dbReference type="ARBA" id="ARBA00022989"/>
    </source>
</evidence>
<feature type="transmembrane region" description="Helical" evidence="6">
    <location>
        <begin position="116"/>
        <end position="138"/>
    </location>
</feature>
<dbReference type="Pfam" id="PF07690">
    <property type="entry name" value="MFS_1"/>
    <property type="match status" value="1"/>
</dbReference>
<dbReference type="GO" id="GO:0005886">
    <property type="term" value="C:plasma membrane"/>
    <property type="evidence" value="ECO:0007669"/>
    <property type="project" value="UniProtKB-SubCell"/>
</dbReference>
<evidence type="ECO:0000259" key="7">
    <source>
        <dbReference type="PROSITE" id="PS50850"/>
    </source>
</evidence>
<dbReference type="InterPro" id="IPR044770">
    <property type="entry name" value="MFS_spinster-like"/>
</dbReference>
<dbReference type="EMBL" id="JADPRT010000005">
    <property type="protein sequence ID" value="MBF9069038.1"/>
    <property type="molecule type" value="Genomic_DNA"/>
</dbReference>
<evidence type="ECO:0000256" key="5">
    <source>
        <dbReference type="ARBA" id="ARBA00023136"/>
    </source>
</evidence>
<feature type="transmembrane region" description="Helical" evidence="6">
    <location>
        <begin position="246"/>
        <end position="268"/>
    </location>
</feature>
<comment type="subcellular location">
    <subcellularLocation>
        <location evidence="1">Cell membrane</location>
        <topology evidence="1">Multi-pass membrane protein</topology>
    </subcellularLocation>
</comment>
<evidence type="ECO:0000256" key="2">
    <source>
        <dbReference type="ARBA" id="ARBA00022448"/>
    </source>
</evidence>
<keyword evidence="2" id="KW-0813">Transport</keyword>
<keyword evidence="3 6" id="KW-0812">Transmembrane</keyword>
<feature type="transmembrane region" description="Helical" evidence="6">
    <location>
        <begin position="332"/>
        <end position="348"/>
    </location>
</feature>
<dbReference type="PROSITE" id="PS50850">
    <property type="entry name" value="MFS"/>
    <property type="match status" value="1"/>
</dbReference>
<feature type="transmembrane region" description="Helical" evidence="6">
    <location>
        <begin position="369"/>
        <end position="388"/>
    </location>
</feature>
<evidence type="ECO:0000313" key="8">
    <source>
        <dbReference type="EMBL" id="MBF9069038.1"/>
    </source>
</evidence>
<comment type="caution">
    <text evidence="8">The sequence shown here is derived from an EMBL/GenBank/DDBJ whole genome shotgun (WGS) entry which is preliminary data.</text>
</comment>
<dbReference type="InterPro" id="IPR020846">
    <property type="entry name" value="MFS_dom"/>
</dbReference>
<organism evidence="8 9">
    <name type="scientific">Streptacidiphilus fuscans</name>
    <dbReference type="NCBI Taxonomy" id="2789292"/>
    <lineage>
        <taxon>Bacteria</taxon>
        <taxon>Bacillati</taxon>
        <taxon>Actinomycetota</taxon>
        <taxon>Actinomycetes</taxon>
        <taxon>Kitasatosporales</taxon>
        <taxon>Streptomycetaceae</taxon>
        <taxon>Streptacidiphilus</taxon>
    </lineage>
</organism>
<proteinExistence type="predicted"/>
<name>A0A931B719_9ACTN</name>
<dbReference type="AlphaFoldDB" id="A0A931B719"/>
<feature type="domain" description="Major facilitator superfamily (MFS) profile" evidence="7">
    <location>
        <begin position="26"/>
        <end position="424"/>
    </location>
</feature>
<dbReference type="GO" id="GO:0022857">
    <property type="term" value="F:transmembrane transporter activity"/>
    <property type="evidence" value="ECO:0007669"/>
    <property type="project" value="InterPro"/>
</dbReference>
<keyword evidence="4 6" id="KW-1133">Transmembrane helix</keyword>
<evidence type="ECO:0000313" key="9">
    <source>
        <dbReference type="Proteomes" id="UP000657385"/>
    </source>
</evidence>
<dbReference type="PANTHER" id="PTHR23505">
    <property type="entry name" value="SPINSTER"/>
    <property type="match status" value="1"/>
</dbReference>
<feature type="transmembrane region" description="Helical" evidence="6">
    <location>
        <begin position="92"/>
        <end position="110"/>
    </location>
</feature>
<feature type="transmembrane region" description="Helical" evidence="6">
    <location>
        <begin position="181"/>
        <end position="201"/>
    </location>
</feature>
<evidence type="ECO:0000256" key="6">
    <source>
        <dbReference type="SAM" id="Phobius"/>
    </source>
</evidence>